<keyword evidence="2" id="KW-1185">Reference proteome</keyword>
<dbReference type="SUPFAM" id="SSF48452">
    <property type="entry name" value="TPR-like"/>
    <property type="match status" value="1"/>
</dbReference>
<accession>A0A0G2FCM1</accession>
<reference evidence="1 2" key="2">
    <citation type="submission" date="2015-05" db="EMBL/GenBank/DDBJ databases">
        <authorList>
            <person name="Morales-Cruz A."/>
            <person name="Amrine K.C."/>
            <person name="Cantu D."/>
        </authorList>
    </citation>
    <scope>NUCLEOTIDE SEQUENCE [LARGE SCALE GENOMIC DNA]</scope>
    <source>
        <strain evidence="1">DA912</strain>
    </source>
</reference>
<dbReference type="Proteomes" id="UP000034680">
    <property type="component" value="Unassembled WGS sequence"/>
</dbReference>
<evidence type="ECO:0000313" key="1">
    <source>
        <dbReference type="EMBL" id="KKY31919.1"/>
    </source>
</evidence>
<evidence type="ECO:0000313" key="2">
    <source>
        <dbReference type="Proteomes" id="UP000034680"/>
    </source>
</evidence>
<reference evidence="1 2" key="1">
    <citation type="submission" date="2015-05" db="EMBL/GenBank/DDBJ databases">
        <title>Distinctive expansion of gene families associated with plant cell wall degradation and secondary metabolism in the genomes of grapevine trunk pathogens.</title>
        <authorList>
            <person name="Lawrence D.P."/>
            <person name="Travadon R."/>
            <person name="Rolshausen P.E."/>
            <person name="Baumgartner K."/>
        </authorList>
    </citation>
    <scope>NUCLEOTIDE SEQUENCE [LARGE SCALE GENOMIC DNA]</scope>
    <source>
        <strain evidence="1">DA912</strain>
    </source>
</reference>
<dbReference type="AlphaFoldDB" id="A0A0G2FCM1"/>
<comment type="caution">
    <text evidence="1">The sequence shown here is derived from an EMBL/GenBank/DDBJ whole genome shotgun (WGS) entry which is preliminary data.</text>
</comment>
<gene>
    <name evidence="1" type="ORF">UCDDA912_g08114</name>
</gene>
<proteinExistence type="predicted"/>
<sequence length="427" mass="47837">MPEVTSADRQNAILDKARKLYSDGKFKAALAAFKEALLRCPCTRDDLVQSKKLGLRLKDIQISCCHCKDFESLPIPGSQKLAMYTLAKRPCTCGSGVFHCNVPSHLDALDGMIATYEKLEAPVKARQHATLLIITSPRAPEGYLRLAKALRLCDIEQSPETIARCRWIYRQAIQSVQAHGNKDHHKLKMLGKAKSLTLWGVDSLGIDLTNLKATLKVLNQLESLSLKGQQPLEVDWKIAQAYPNIAHDDRALPPALELERLEHLYLRDTDLPVVRTVDGLEALAWFMDLIEPSMSNGSLTSLAVTFCPESRFELDRVLNKDAIRTLSCYDFLDEEFASRCGDTFAHWVQGFQNLTTVGVFPQKSDVCWMHVSKVLAKESRIETIYTDILAGQPRDWVLAKAKERGVKIIETSRIPEPVLQPLDSESA</sequence>
<dbReference type="InterPro" id="IPR011990">
    <property type="entry name" value="TPR-like_helical_dom_sf"/>
</dbReference>
<dbReference type="EMBL" id="LCUC01000352">
    <property type="protein sequence ID" value="KKY31919.1"/>
    <property type="molecule type" value="Genomic_DNA"/>
</dbReference>
<dbReference type="STRING" id="1214573.A0A0G2FCM1"/>
<dbReference type="Gene3D" id="1.25.40.10">
    <property type="entry name" value="Tetratricopeptide repeat domain"/>
    <property type="match status" value="1"/>
</dbReference>
<organism evidence="1 2">
    <name type="scientific">Diaporthe ampelina</name>
    <dbReference type="NCBI Taxonomy" id="1214573"/>
    <lineage>
        <taxon>Eukaryota</taxon>
        <taxon>Fungi</taxon>
        <taxon>Dikarya</taxon>
        <taxon>Ascomycota</taxon>
        <taxon>Pezizomycotina</taxon>
        <taxon>Sordariomycetes</taxon>
        <taxon>Sordariomycetidae</taxon>
        <taxon>Diaporthales</taxon>
        <taxon>Diaporthaceae</taxon>
        <taxon>Diaporthe</taxon>
    </lineage>
</organism>
<protein>
    <submittedName>
        <fullName evidence="1">Putative f-box domain containing protein</fullName>
    </submittedName>
</protein>
<dbReference type="OrthoDB" id="629492at2759"/>
<name>A0A0G2FCM1_9PEZI</name>